<keyword evidence="4" id="KW-1185">Reference proteome</keyword>
<dbReference type="RefSeq" id="XP_014156721.1">
    <property type="nucleotide sequence ID" value="XM_014301246.1"/>
</dbReference>
<evidence type="ECO:0000313" key="3">
    <source>
        <dbReference type="EMBL" id="KNC82819.1"/>
    </source>
</evidence>
<proteinExistence type="predicted"/>
<reference evidence="3 4" key="1">
    <citation type="submission" date="2011-02" db="EMBL/GenBank/DDBJ databases">
        <title>The Genome Sequence of Sphaeroforma arctica JP610.</title>
        <authorList>
            <consortium name="The Broad Institute Genome Sequencing Platform"/>
            <person name="Russ C."/>
            <person name="Cuomo C."/>
            <person name="Young S.K."/>
            <person name="Zeng Q."/>
            <person name="Gargeya S."/>
            <person name="Alvarado L."/>
            <person name="Berlin A."/>
            <person name="Chapman S.B."/>
            <person name="Chen Z."/>
            <person name="Freedman E."/>
            <person name="Gellesch M."/>
            <person name="Goldberg J."/>
            <person name="Griggs A."/>
            <person name="Gujja S."/>
            <person name="Heilman E."/>
            <person name="Heiman D."/>
            <person name="Howarth C."/>
            <person name="Mehta T."/>
            <person name="Neiman D."/>
            <person name="Pearson M."/>
            <person name="Roberts A."/>
            <person name="Saif S."/>
            <person name="Shea T."/>
            <person name="Shenoy N."/>
            <person name="Sisk P."/>
            <person name="Stolte C."/>
            <person name="Sykes S."/>
            <person name="White J."/>
            <person name="Yandava C."/>
            <person name="Burger G."/>
            <person name="Gray M.W."/>
            <person name="Holland P.W.H."/>
            <person name="King N."/>
            <person name="Lang F.B.F."/>
            <person name="Roger A.J."/>
            <person name="Ruiz-Trillo I."/>
            <person name="Haas B."/>
            <person name="Nusbaum C."/>
            <person name="Birren B."/>
        </authorList>
    </citation>
    <scope>NUCLEOTIDE SEQUENCE [LARGE SCALE GENOMIC DNA]</scope>
    <source>
        <strain evidence="3 4">JP610</strain>
    </source>
</reference>
<dbReference type="GeneID" id="25905406"/>
<feature type="domain" description="Rit1 DUSP-like" evidence="2">
    <location>
        <begin position="195"/>
        <end position="301"/>
    </location>
</feature>
<dbReference type="Gene3D" id="3.90.190.10">
    <property type="entry name" value="Protein tyrosine phosphatase superfamily"/>
    <property type="match status" value="1"/>
</dbReference>
<organism evidence="3 4">
    <name type="scientific">Sphaeroforma arctica JP610</name>
    <dbReference type="NCBI Taxonomy" id="667725"/>
    <lineage>
        <taxon>Eukaryota</taxon>
        <taxon>Ichthyosporea</taxon>
        <taxon>Ichthyophonida</taxon>
        <taxon>Sphaeroforma</taxon>
    </lineage>
</organism>
<dbReference type="AlphaFoldDB" id="A0A0L0G1V4"/>
<dbReference type="InterPro" id="IPR029021">
    <property type="entry name" value="Prot-tyrosine_phosphatase-like"/>
</dbReference>
<feature type="region of interest" description="Disordered" evidence="1">
    <location>
        <begin position="15"/>
        <end position="44"/>
    </location>
</feature>
<dbReference type="Pfam" id="PF04179">
    <property type="entry name" value="Init_tRNA_PT"/>
    <property type="match status" value="1"/>
</dbReference>
<dbReference type="Proteomes" id="UP000054560">
    <property type="component" value="Unassembled WGS sequence"/>
</dbReference>
<feature type="compositionally biased region" description="Polar residues" evidence="1">
    <location>
        <begin position="24"/>
        <end position="33"/>
    </location>
</feature>
<evidence type="ECO:0000313" key="4">
    <source>
        <dbReference type="Proteomes" id="UP000054560"/>
    </source>
</evidence>
<gene>
    <name evidence="3" type="ORF">SARC_04902</name>
</gene>
<dbReference type="InterPro" id="IPR033421">
    <property type="entry name" value="Rit1_DUSP-like"/>
</dbReference>
<name>A0A0L0G1V4_9EUKA</name>
<protein>
    <recommendedName>
        <fullName evidence="2">Rit1 DUSP-like domain-containing protein</fullName>
    </recommendedName>
</protein>
<sequence length="320" mass="33936">MACRHEGELSALLARMHHPPAATPVSNQTTTTAAEKPGQRLTSATTRQPIAIGRTGMYVCDASTLSGSVQVHSVSGTEPASVECCWNGVRERNTVDAGMGGQVETGQGLSSAPGHGRKGLPGCGCTAESIYSYDAVVEFYVGQSATEVWAAGEAGEAIDKLTISDDPTPVGRGATVDTAAGRAALTGTSPPHPNTVRVRLVEAKADVQTLEQFLRGSAMWFVRDALRRGGKVLISCPSGSGPSVMLVLCVLCAYYHEGYTAIRHTCDGDEDGEGEGRQQPVTKVDVNQALIYIERFHPEVARLKKMYLKIANRCLMSASR</sequence>
<evidence type="ECO:0000259" key="2">
    <source>
        <dbReference type="Pfam" id="PF04179"/>
    </source>
</evidence>
<evidence type="ECO:0000256" key="1">
    <source>
        <dbReference type="SAM" id="MobiDB-lite"/>
    </source>
</evidence>
<accession>A0A0L0G1V4</accession>
<dbReference type="EMBL" id="KQ241889">
    <property type="protein sequence ID" value="KNC82819.1"/>
    <property type="molecule type" value="Genomic_DNA"/>
</dbReference>